<proteinExistence type="predicted"/>
<dbReference type="Proteomes" id="UP001418222">
    <property type="component" value="Unassembled WGS sequence"/>
</dbReference>
<evidence type="ECO:0000256" key="1">
    <source>
        <dbReference type="SAM" id="MobiDB-lite"/>
    </source>
</evidence>
<evidence type="ECO:0000313" key="2">
    <source>
        <dbReference type="EMBL" id="KAK8952475.1"/>
    </source>
</evidence>
<gene>
    <name evidence="2" type="ORF">KSP39_PZI004726</name>
</gene>
<sequence length="131" mass="15389">MNGGEHQDLGQQDQGWRKECPQRLHKLLGLFQERRQQQVSGMGLSGCAAVESQEHFRLDLPKRHIENPRVLSIYTQEYKIDTRRRYQQTRDQKEWEFKQVFHDGEPENEDYKQPPPGLTHSSSSLLDCLLA</sequence>
<name>A0AAP0BZ79_9ASPA</name>
<dbReference type="AlphaFoldDB" id="A0AAP0BZ79"/>
<reference evidence="2 3" key="1">
    <citation type="journal article" date="2022" name="Nat. Plants">
        <title>Genomes of leafy and leafless Platanthera orchids illuminate the evolution of mycoheterotrophy.</title>
        <authorList>
            <person name="Li M.H."/>
            <person name="Liu K.W."/>
            <person name="Li Z."/>
            <person name="Lu H.C."/>
            <person name="Ye Q.L."/>
            <person name="Zhang D."/>
            <person name="Wang J.Y."/>
            <person name="Li Y.F."/>
            <person name="Zhong Z.M."/>
            <person name="Liu X."/>
            <person name="Yu X."/>
            <person name="Liu D.K."/>
            <person name="Tu X.D."/>
            <person name="Liu B."/>
            <person name="Hao Y."/>
            <person name="Liao X.Y."/>
            <person name="Jiang Y.T."/>
            <person name="Sun W.H."/>
            <person name="Chen J."/>
            <person name="Chen Y.Q."/>
            <person name="Ai Y."/>
            <person name="Zhai J.W."/>
            <person name="Wu S.S."/>
            <person name="Zhou Z."/>
            <person name="Hsiao Y.Y."/>
            <person name="Wu W.L."/>
            <person name="Chen Y.Y."/>
            <person name="Lin Y.F."/>
            <person name="Hsu J.L."/>
            <person name="Li C.Y."/>
            <person name="Wang Z.W."/>
            <person name="Zhao X."/>
            <person name="Zhong W.Y."/>
            <person name="Ma X.K."/>
            <person name="Ma L."/>
            <person name="Huang J."/>
            <person name="Chen G.Z."/>
            <person name="Huang M.Z."/>
            <person name="Huang L."/>
            <person name="Peng D.H."/>
            <person name="Luo Y.B."/>
            <person name="Zou S.Q."/>
            <person name="Chen S.P."/>
            <person name="Lan S."/>
            <person name="Tsai W.C."/>
            <person name="Van de Peer Y."/>
            <person name="Liu Z.J."/>
        </authorList>
    </citation>
    <scope>NUCLEOTIDE SEQUENCE [LARGE SCALE GENOMIC DNA]</scope>
    <source>
        <strain evidence="2">Lor287</strain>
    </source>
</reference>
<dbReference type="EMBL" id="JBBWWQ010000003">
    <property type="protein sequence ID" value="KAK8952475.1"/>
    <property type="molecule type" value="Genomic_DNA"/>
</dbReference>
<protein>
    <submittedName>
        <fullName evidence="2">Uncharacterized protein</fullName>
    </submittedName>
</protein>
<keyword evidence="3" id="KW-1185">Reference proteome</keyword>
<evidence type="ECO:0000313" key="3">
    <source>
        <dbReference type="Proteomes" id="UP001418222"/>
    </source>
</evidence>
<accession>A0AAP0BZ79</accession>
<comment type="caution">
    <text evidence="2">The sequence shown here is derived from an EMBL/GenBank/DDBJ whole genome shotgun (WGS) entry which is preliminary data.</text>
</comment>
<feature type="compositionally biased region" description="Basic and acidic residues" evidence="1">
    <location>
        <begin position="100"/>
        <end position="112"/>
    </location>
</feature>
<feature type="region of interest" description="Disordered" evidence="1">
    <location>
        <begin position="100"/>
        <end position="124"/>
    </location>
</feature>
<organism evidence="2 3">
    <name type="scientific">Platanthera zijinensis</name>
    <dbReference type="NCBI Taxonomy" id="2320716"/>
    <lineage>
        <taxon>Eukaryota</taxon>
        <taxon>Viridiplantae</taxon>
        <taxon>Streptophyta</taxon>
        <taxon>Embryophyta</taxon>
        <taxon>Tracheophyta</taxon>
        <taxon>Spermatophyta</taxon>
        <taxon>Magnoliopsida</taxon>
        <taxon>Liliopsida</taxon>
        <taxon>Asparagales</taxon>
        <taxon>Orchidaceae</taxon>
        <taxon>Orchidoideae</taxon>
        <taxon>Orchideae</taxon>
        <taxon>Orchidinae</taxon>
        <taxon>Platanthera</taxon>
    </lineage>
</organism>